<dbReference type="NCBIfam" id="NF011122">
    <property type="entry name" value="PRK14553.1-1"/>
    <property type="match status" value="1"/>
</dbReference>
<dbReference type="PANTHER" id="PTHR39178">
    <property type="entry name" value="HYPOTHETICAL RIBOSOME-ASSOCIATED PROTEIN"/>
    <property type="match status" value="1"/>
</dbReference>
<name>A0A380JSQ6_STRDY</name>
<dbReference type="SUPFAM" id="SSF118010">
    <property type="entry name" value="TM1457-like"/>
    <property type="match status" value="1"/>
</dbReference>
<keyword evidence="4" id="KW-0788">Thiol protease</keyword>
<dbReference type="EMBL" id="UHFG01000004">
    <property type="protein sequence ID" value="SUN48265.1"/>
    <property type="molecule type" value="Genomic_DNA"/>
</dbReference>
<evidence type="ECO:0000256" key="5">
    <source>
        <dbReference type="ARBA" id="ARBA00044503"/>
    </source>
</evidence>
<evidence type="ECO:0000256" key="3">
    <source>
        <dbReference type="ARBA" id="ARBA00022801"/>
    </source>
</evidence>
<keyword evidence="1" id="KW-0690">Ribosome biogenesis</keyword>
<dbReference type="Proteomes" id="UP000254797">
    <property type="component" value="Unassembled WGS sequence"/>
</dbReference>
<keyword evidence="2" id="KW-0645">Protease</keyword>
<protein>
    <recommendedName>
        <fullName evidence="6">Ribosomal processing cysteine protease Prp</fullName>
    </recommendedName>
</protein>
<evidence type="ECO:0000256" key="4">
    <source>
        <dbReference type="ARBA" id="ARBA00022807"/>
    </source>
</evidence>
<gene>
    <name evidence="7" type="ORF">NCTC4670_00491</name>
</gene>
<comment type="similarity">
    <text evidence="5">Belongs to the Prp family.</text>
</comment>
<organism evidence="7 8">
    <name type="scientific">Streptococcus dysgalactiae subsp. dysgalactiae</name>
    <dbReference type="NCBI Taxonomy" id="99822"/>
    <lineage>
        <taxon>Bacteria</taxon>
        <taxon>Bacillati</taxon>
        <taxon>Bacillota</taxon>
        <taxon>Bacilli</taxon>
        <taxon>Lactobacillales</taxon>
        <taxon>Streptococcaceae</taxon>
        <taxon>Streptococcus</taxon>
    </lineage>
</organism>
<dbReference type="Pfam" id="PF04327">
    <property type="entry name" value="Peptidase_Prp"/>
    <property type="match status" value="1"/>
</dbReference>
<dbReference type="GO" id="GO:0042254">
    <property type="term" value="P:ribosome biogenesis"/>
    <property type="evidence" value="ECO:0007669"/>
    <property type="project" value="UniProtKB-KW"/>
</dbReference>
<dbReference type="RefSeq" id="WP_003050209.1">
    <property type="nucleotide sequence ID" value="NZ_JAIEZU010000012.1"/>
</dbReference>
<evidence type="ECO:0000313" key="8">
    <source>
        <dbReference type="Proteomes" id="UP000254797"/>
    </source>
</evidence>
<keyword evidence="3" id="KW-0378">Hydrolase</keyword>
<dbReference type="PANTHER" id="PTHR39178:SF1">
    <property type="entry name" value="RIBOSOMAL-PROCESSING CYSTEINE PROTEASE PRP"/>
    <property type="match status" value="1"/>
</dbReference>
<sequence>MIKAIFTRPKNGQLSSVTLTGHAGSGKHGFDIVCASVSTLAINFVNSLEVLADCQALVDLNDVEGGYMVITIPPHDNKEEVQLLFESFLLGMTSLANDSSKFVKTQVIKI</sequence>
<evidence type="ECO:0000313" key="7">
    <source>
        <dbReference type="EMBL" id="SUN48265.1"/>
    </source>
</evidence>
<evidence type="ECO:0000256" key="6">
    <source>
        <dbReference type="ARBA" id="ARBA00044538"/>
    </source>
</evidence>
<dbReference type="GO" id="GO:0006508">
    <property type="term" value="P:proteolysis"/>
    <property type="evidence" value="ECO:0007669"/>
    <property type="project" value="UniProtKB-KW"/>
</dbReference>
<evidence type="ECO:0000256" key="2">
    <source>
        <dbReference type="ARBA" id="ARBA00022670"/>
    </source>
</evidence>
<dbReference type="GO" id="GO:0008234">
    <property type="term" value="F:cysteine-type peptidase activity"/>
    <property type="evidence" value="ECO:0007669"/>
    <property type="project" value="UniProtKB-KW"/>
</dbReference>
<dbReference type="AlphaFoldDB" id="A0A380JSQ6"/>
<dbReference type="Gene3D" id="3.30.70.1490">
    <property type="entry name" value="Cysteine protease Prp"/>
    <property type="match status" value="1"/>
</dbReference>
<dbReference type="InterPro" id="IPR007422">
    <property type="entry name" value="Peptidase_Prp"/>
</dbReference>
<proteinExistence type="inferred from homology"/>
<dbReference type="CDD" id="cd16332">
    <property type="entry name" value="Prp-like"/>
    <property type="match status" value="1"/>
</dbReference>
<accession>A0A380JSQ6</accession>
<evidence type="ECO:0000256" key="1">
    <source>
        <dbReference type="ARBA" id="ARBA00022517"/>
    </source>
</evidence>
<reference evidence="7 8" key="1">
    <citation type="submission" date="2018-06" db="EMBL/GenBank/DDBJ databases">
        <authorList>
            <consortium name="Pathogen Informatics"/>
            <person name="Doyle S."/>
        </authorList>
    </citation>
    <scope>NUCLEOTIDE SEQUENCE [LARGE SCALE GENOMIC DNA]</scope>
    <source>
        <strain evidence="7 8">NCTC4670</strain>
    </source>
</reference>
<dbReference type="InterPro" id="IPR036764">
    <property type="entry name" value="Peptidase_Prp_sf"/>
</dbReference>